<evidence type="ECO:0000256" key="2">
    <source>
        <dbReference type="ARBA" id="ARBA00022589"/>
    </source>
</evidence>
<dbReference type="GO" id="GO:0005634">
    <property type="term" value="C:nucleus"/>
    <property type="evidence" value="ECO:0007669"/>
    <property type="project" value="TreeGrafter"/>
</dbReference>
<evidence type="ECO:0000313" key="4">
    <source>
        <dbReference type="EMBL" id="GMI78908.1"/>
    </source>
</evidence>
<dbReference type="InterPro" id="IPR000916">
    <property type="entry name" value="Bet_v_I/MLP"/>
</dbReference>
<evidence type="ECO:0000256" key="1">
    <source>
        <dbReference type="ARBA" id="ARBA00009744"/>
    </source>
</evidence>
<proteinExistence type="inferred from homology"/>
<dbReference type="Pfam" id="PF00407">
    <property type="entry name" value="Bet_v_1"/>
    <property type="match status" value="1"/>
</dbReference>
<sequence>MHAHIPQDTAVGIPATVVWDLYGGAKLGRLVDKLLADVIGKVEIVEGDGGVGTIIKLTFPPGGQMTGDMVEIIAKVDDENRVRENEVIEGGFKDLGFDLFRFRLEIIEKDSESCIIRSSMEYEIDDELEDVVSRYVSIRPLKIIAETAGKHENHYHVKLFNQ</sequence>
<evidence type="ECO:0000259" key="3">
    <source>
        <dbReference type="Pfam" id="PF00407"/>
    </source>
</evidence>
<name>A0A9W7HLB9_HIBTR</name>
<evidence type="ECO:0000313" key="5">
    <source>
        <dbReference type="Proteomes" id="UP001165190"/>
    </source>
</evidence>
<dbReference type="AlphaFoldDB" id="A0A9W7HLB9"/>
<dbReference type="PANTHER" id="PTHR31213">
    <property type="entry name" value="OS08G0374000 PROTEIN-RELATED"/>
    <property type="match status" value="1"/>
</dbReference>
<dbReference type="GO" id="GO:0004864">
    <property type="term" value="F:protein phosphatase inhibitor activity"/>
    <property type="evidence" value="ECO:0007669"/>
    <property type="project" value="TreeGrafter"/>
</dbReference>
<keyword evidence="5" id="KW-1185">Reference proteome</keyword>
<feature type="domain" description="Bet v I/Major latex protein" evidence="3">
    <location>
        <begin position="30"/>
        <end position="136"/>
    </location>
</feature>
<dbReference type="GO" id="GO:0009738">
    <property type="term" value="P:abscisic acid-activated signaling pathway"/>
    <property type="evidence" value="ECO:0007669"/>
    <property type="project" value="TreeGrafter"/>
</dbReference>
<dbReference type="Gene3D" id="3.30.530.20">
    <property type="match status" value="1"/>
</dbReference>
<comment type="caution">
    <text evidence="4">The sequence shown here is derived from an EMBL/GenBank/DDBJ whole genome shotgun (WGS) entry which is preliminary data.</text>
</comment>
<dbReference type="GO" id="GO:0038023">
    <property type="term" value="F:signaling receptor activity"/>
    <property type="evidence" value="ECO:0007669"/>
    <property type="project" value="TreeGrafter"/>
</dbReference>
<protein>
    <recommendedName>
        <fullName evidence="3">Bet v I/Major latex protein domain-containing protein</fullName>
    </recommendedName>
</protein>
<dbReference type="PANTHER" id="PTHR31213:SF19">
    <property type="entry name" value="BET V I_MAJOR LATEX PROTEIN DOMAIN-CONTAINING PROTEIN"/>
    <property type="match status" value="1"/>
</dbReference>
<dbReference type="GO" id="GO:0006952">
    <property type="term" value="P:defense response"/>
    <property type="evidence" value="ECO:0007669"/>
    <property type="project" value="InterPro"/>
</dbReference>
<dbReference type="CDD" id="cd07816">
    <property type="entry name" value="Bet_v1-like"/>
    <property type="match status" value="1"/>
</dbReference>
<comment type="similarity">
    <text evidence="1">Belongs to the BetVI family.</text>
</comment>
<dbReference type="InterPro" id="IPR050279">
    <property type="entry name" value="Plant_def-hormone_signal"/>
</dbReference>
<dbReference type="Proteomes" id="UP001165190">
    <property type="component" value="Unassembled WGS sequence"/>
</dbReference>
<dbReference type="OrthoDB" id="1879545at2759"/>
<dbReference type="GO" id="GO:0005737">
    <property type="term" value="C:cytoplasm"/>
    <property type="evidence" value="ECO:0007669"/>
    <property type="project" value="TreeGrafter"/>
</dbReference>
<reference evidence="4" key="1">
    <citation type="submission" date="2023-05" db="EMBL/GenBank/DDBJ databases">
        <title>Genome and transcriptome analyses reveal genes involved in the formation of fine ridges on petal epidermal cells in Hibiscus trionum.</title>
        <authorList>
            <person name="Koshimizu S."/>
            <person name="Masuda S."/>
            <person name="Ishii T."/>
            <person name="Shirasu K."/>
            <person name="Hoshino A."/>
            <person name="Arita M."/>
        </authorList>
    </citation>
    <scope>NUCLEOTIDE SEQUENCE</scope>
    <source>
        <strain evidence="4">Hamamatsu line</strain>
    </source>
</reference>
<keyword evidence="2" id="KW-0017">Alkaloid metabolism</keyword>
<dbReference type="GO" id="GO:0009820">
    <property type="term" value="P:alkaloid metabolic process"/>
    <property type="evidence" value="ECO:0007669"/>
    <property type="project" value="UniProtKB-KW"/>
</dbReference>
<accession>A0A9W7HLB9</accession>
<dbReference type="InterPro" id="IPR023393">
    <property type="entry name" value="START-like_dom_sf"/>
</dbReference>
<dbReference type="GO" id="GO:0010427">
    <property type="term" value="F:abscisic acid binding"/>
    <property type="evidence" value="ECO:0007669"/>
    <property type="project" value="TreeGrafter"/>
</dbReference>
<dbReference type="SUPFAM" id="SSF55961">
    <property type="entry name" value="Bet v1-like"/>
    <property type="match status" value="1"/>
</dbReference>
<gene>
    <name evidence="4" type="ORF">HRI_001560100</name>
</gene>
<organism evidence="4 5">
    <name type="scientific">Hibiscus trionum</name>
    <name type="common">Flower of an hour</name>
    <dbReference type="NCBI Taxonomy" id="183268"/>
    <lineage>
        <taxon>Eukaryota</taxon>
        <taxon>Viridiplantae</taxon>
        <taxon>Streptophyta</taxon>
        <taxon>Embryophyta</taxon>
        <taxon>Tracheophyta</taxon>
        <taxon>Spermatophyta</taxon>
        <taxon>Magnoliopsida</taxon>
        <taxon>eudicotyledons</taxon>
        <taxon>Gunneridae</taxon>
        <taxon>Pentapetalae</taxon>
        <taxon>rosids</taxon>
        <taxon>malvids</taxon>
        <taxon>Malvales</taxon>
        <taxon>Malvaceae</taxon>
        <taxon>Malvoideae</taxon>
        <taxon>Hibiscus</taxon>
    </lineage>
</organism>
<dbReference type="EMBL" id="BSYR01000016">
    <property type="protein sequence ID" value="GMI78908.1"/>
    <property type="molecule type" value="Genomic_DNA"/>
</dbReference>